<dbReference type="EMBL" id="PIET01001341">
    <property type="protein sequence ID" value="PLM51030.1"/>
    <property type="molecule type" value="Genomic_DNA"/>
</dbReference>
<sequence>MKIITTLTPLACALLLSFSAHALTADDFKNVINRSGAPQAMQDFDGDDHQRFNPFFDLGAWHG</sequence>
<name>A0A2J4YJN3_9ENTR</name>
<protein>
    <recommendedName>
        <fullName evidence="2">Glucosidase YgjK N-terminal domain-containing protein</fullName>
    </recommendedName>
</protein>
<evidence type="ECO:0000313" key="4">
    <source>
        <dbReference type="Proteomes" id="UP000234661"/>
    </source>
</evidence>
<dbReference type="AlphaFoldDB" id="A0A2J4YJN3"/>
<feature type="chain" id="PRO_5014407768" description="Glucosidase YgjK N-terminal domain-containing protein" evidence="1">
    <location>
        <begin position="23"/>
        <end position="63"/>
    </location>
</feature>
<proteinExistence type="predicted"/>
<gene>
    <name evidence="3" type="ORF">CWM85_29590</name>
</gene>
<evidence type="ECO:0000259" key="2">
    <source>
        <dbReference type="Pfam" id="PF21152"/>
    </source>
</evidence>
<evidence type="ECO:0000256" key="1">
    <source>
        <dbReference type="SAM" id="SignalP"/>
    </source>
</evidence>
<feature type="non-terminal residue" evidence="3">
    <location>
        <position position="63"/>
    </location>
</feature>
<comment type="caution">
    <text evidence="3">The sequence shown here is derived from an EMBL/GenBank/DDBJ whole genome shotgun (WGS) entry which is preliminary data.</text>
</comment>
<feature type="domain" description="Glucosidase YgjK N-terminal" evidence="2">
    <location>
        <begin position="33"/>
        <end position="63"/>
    </location>
</feature>
<reference evidence="3 4" key="1">
    <citation type="submission" date="2017-11" db="EMBL/GenBank/DDBJ databases">
        <authorList>
            <person name="Han C.G."/>
        </authorList>
    </citation>
    <scope>NUCLEOTIDE SEQUENCE [LARGE SCALE GENOMIC DNA]</scope>
    <source>
        <strain evidence="3 4">A2</strain>
    </source>
</reference>
<feature type="signal peptide" evidence="1">
    <location>
        <begin position="1"/>
        <end position="22"/>
    </location>
</feature>
<organism evidence="3 4">
    <name type="scientific">Klebsiella michiganensis</name>
    <dbReference type="NCBI Taxonomy" id="1134687"/>
    <lineage>
        <taxon>Bacteria</taxon>
        <taxon>Pseudomonadati</taxon>
        <taxon>Pseudomonadota</taxon>
        <taxon>Gammaproteobacteria</taxon>
        <taxon>Enterobacterales</taxon>
        <taxon>Enterobacteriaceae</taxon>
        <taxon>Klebsiella/Raoultella group</taxon>
        <taxon>Klebsiella</taxon>
    </lineage>
</organism>
<accession>A0A2J4YJN3</accession>
<dbReference type="InterPro" id="IPR048450">
    <property type="entry name" value="YgjK_N"/>
</dbReference>
<keyword evidence="1" id="KW-0732">Signal</keyword>
<reference evidence="3 4" key="2">
    <citation type="submission" date="2018-01" db="EMBL/GenBank/DDBJ databases">
        <title>Genomic study of Klebsiella pneumoniae.</title>
        <authorList>
            <person name="Yang Y."/>
            <person name="Bicalho R."/>
        </authorList>
    </citation>
    <scope>NUCLEOTIDE SEQUENCE [LARGE SCALE GENOMIC DNA]</scope>
    <source>
        <strain evidence="3 4">A2</strain>
    </source>
</reference>
<evidence type="ECO:0000313" key="3">
    <source>
        <dbReference type="EMBL" id="PLM51030.1"/>
    </source>
</evidence>
<dbReference type="Gene3D" id="2.70.98.50">
    <property type="entry name" value="putative glycoside hydrolase family protein from bacillus halodurans"/>
    <property type="match status" value="1"/>
</dbReference>
<dbReference type="Pfam" id="PF21152">
    <property type="entry name" value="YgjK_N"/>
    <property type="match status" value="1"/>
</dbReference>
<dbReference type="Proteomes" id="UP000234661">
    <property type="component" value="Unassembled WGS sequence"/>
</dbReference>